<comment type="caution">
    <text evidence="2">The sequence shown here is derived from an EMBL/GenBank/DDBJ whole genome shotgun (WGS) entry which is preliminary data.</text>
</comment>
<evidence type="ECO:0000313" key="2">
    <source>
        <dbReference type="EMBL" id="TQN01318.1"/>
    </source>
</evidence>
<accession>A0A543L1V2</accession>
<keyword evidence="1" id="KW-1133">Transmembrane helix</keyword>
<dbReference type="EMBL" id="VFPV01000003">
    <property type="protein sequence ID" value="TQN01318.1"/>
    <property type="molecule type" value="Genomic_DNA"/>
</dbReference>
<proteinExistence type="predicted"/>
<keyword evidence="1" id="KW-0812">Transmembrane</keyword>
<keyword evidence="1" id="KW-0472">Membrane</keyword>
<dbReference type="RefSeq" id="WP_142084465.1">
    <property type="nucleotide sequence ID" value="NZ_VFPV01000003.1"/>
</dbReference>
<gene>
    <name evidence="2" type="ORF">BDD18_3275</name>
</gene>
<feature type="transmembrane region" description="Helical" evidence="1">
    <location>
        <begin position="87"/>
        <end position="106"/>
    </location>
</feature>
<reference evidence="2 3" key="1">
    <citation type="submission" date="2019-06" db="EMBL/GenBank/DDBJ databases">
        <title>Genomic Encyclopedia of Archaeal and Bacterial Type Strains, Phase II (KMG-II): from individual species to whole genera.</title>
        <authorList>
            <person name="Goeker M."/>
        </authorList>
    </citation>
    <scope>NUCLEOTIDE SEQUENCE [LARGE SCALE GENOMIC DNA]</scope>
    <source>
        <strain evidence="2 3">DSM 7270</strain>
    </source>
</reference>
<dbReference type="Proteomes" id="UP000316993">
    <property type="component" value="Unassembled WGS sequence"/>
</dbReference>
<sequence length="146" mass="16506">MSEHEGVLKMLGNAKIYPLGHRYSVIEFDNKIFTDVLVPTKLDNFLQRGLETNKPIKVWIMKMGFGNKTIPCFELDGKKYCSAPFGFGDLFFMTFLSLIFLLVSLFGDFPSIVKLIFVPVFSLGVYTMISPVLSYSMLALKADVKL</sequence>
<name>A0A543L1V2_9BURK</name>
<protein>
    <submittedName>
        <fullName evidence="2">Uncharacterized protein</fullName>
    </submittedName>
</protein>
<dbReference type="AlphaFoldDB" id="A0A543L1V2"/>
<feature type="transmembrane region" description="Helical" evidence="1">
    <location>
        <begin position="112"/>
        <end position="140"/>
    </location>
</feature>
<evidence type="ECO:0000313" key="3">
    <source>
        <dbReference type="Proteomes" id="UP000316993"/>
    </source>
</evidence>
<organism evidence="2 3">
    <name type="scientific">Acidovorax temperans</name>
    <dbReference type="NCBI Taxonomy" id="80878"/>
    <lineage>
        <taxon>Bacteria</taxon>
        <taxon>Pseudomonadati</taxon>
        <taxon>Pseudomonadota</taxon>
        <taxon>Betaproteobacteria</taxon>
        <taxon>Burkholderiales</taxon>
        <taxon>Comamonadaceae</taxon>
        <taxon>Acidovorax</taxon>
    </lineage>
</organism>
<evidence type="ECO:0000256" key="1">
    <source>
        <dbReference type="SAM" id="Phobius"/>
    </source>
</evidence>